<dbReference type="Gene3D" id="1.50.10.100">
    <property type="entry name" value="Chondroitin AC/alginate lyase"/>
    <property type="match status" value="1"/>
</dbReference>
<sequence precursor="true">MKRSYTGFAVVAVATAAIAFVAGEAFLPQLAFDSTVEGGQFKSGTAASSSSAVAPPNGIIPLEINGRQWSFRTPPPKGIKVRADHPRLLITKESLPEVQAKLDNFALYGNEMKAIVKQPALQALFYAVYGDAVAGEMAKKALIETPDSMNTGDGTDGFFWCLVYDWCHDLFTPAEREFAMRRIMEKYRLEFPAPGESEFKDKVVLEMGGGYSYDNNPHEPGEHAIGFQLRGVIALAFYGDGVRDEWCENVFQAMLGRKRDKKIYPIYEPLGGGLLDGHNSMALDSGGSQAGNHSHGPLSGYNEMFFSTASMLMSAWESATGDELFSRDNFYRKLPHWLVYDLDVEQSIGSASGMQVLRQLTGIYKEIDPEMASLAAWLSQKYGEGQYNELVTLILGDKTVVPKSPEEIGLPTSAFLRGADRWYSQTGWSENDTRVELTTRSVDTNRYEPAAGLLSITSDKEKLLISGQAKKGSKSVVFGSGIWLWPTDNSPTHIQESSTYWGGRHLSRDERVRRASNPYKVATQSGYWGVLPTEDHGEENYHVFTVDASRFAYDGKKSKLDVKKNKRTVAHLKPVDGREFIVVYDRVSVGDGVSQLWGGRFMNRPEVSGDTFMSTNNKMAIHGTVLAPKAVLDVRGGPGKATKGPSGESYDGVGYIFKDDDSSRAVFGSYSLFIKPDYVSKQQVYCVVFEIGAAGFVPAKAKIHDHIVTVGGWRVDFNTEDATKVSRQ</sequence>
<gene>
    <name evidence="2" type="ORF">CA54_00500</name>
</gene>
<evidence type="ECO:0008006" key="4">
    <source>
        <dbReference type="Google" id="ProtNLM"/>
    </source>
</evidence>
<keyword evidence="3" id="KW-1185">Reference proteome</keyword>
<evidence type="ECO:0000256" key="1">
    <source>
        <dbReference type="SAM" id="SignalP"/>
    </source>
</evidence>
<proteinExistence type="predicted"/>
<dbReference type="EMBL" id="SJPP01000001">
    <property type="protein sequence ID" value="TWU11246.1"/>
    <property type="molecule type" value="Genomic_DNA"/>
</dbReference>
<accession>A0A5C6BIT4</accession>
<dbReference type="Proteomes" id="UP000320735">
    <property type="component" value="Unassembled WGS sequence"/>
</dbReference>
<protein>
    <recommendedName>
        <fullName evidence="4">Heparinase II/III-like protein</fullName>
    </recommendedName>
</protein>
<dbReference type="Gene3D" id="2.70.98.70">
    <property type="match status" value="1"/>
</dbReference>
<organism evidence="2 3">
    <name type="scientific">Symmachiella macrocystis</name>
    <dbReference type="NCBI Taxonomy" id="2527985"/>
    <lineage>
        <taxon>Bacteria</taxon>
        <taxon>Pseudomonadati</taxon>
        <taxon>Planctomycetota</taxon>
        <taxon>Planctomycetia</taxon>
        <taxon>Planctomycetales</taxon>
        <taxon>Planctomycetaceae</taxon>
        <taxon>Symmachiella</taxon>
    </lineage>
</organism>
<evidence type="ECO:0000313" key="2">
    <source>
        <dbReference type="EMBL" id="TWU11246.1"/>
    </source>
</evidence>
<evidence type="ECO:0000313" key="3">
    <source>
        <dbReference type="Proteomes" id="UP000320735"/>
    </source>
</evidence>
<reference evidence="2 3" key="1">
    <citation type="submission" date="2019-02" db="EMBL/GenBank/DDBJ databases">
        <title>Deep-cultivation of Planctomycetes and their phenomic and genomic characterization uncovers novel biology.</title>
        <authorList>
            <person name="Wiegand S."/>
            <person name="Jogler M."/>
            <person name="Boedeker C."/>
            <person name="Pinto D."/>
            <person name="Vollmers J."/>
            <person name="Rivas-Marin E."/>
            <person name="Kohn T."/>
            <person name="Peeters S.H."/>
            <person name="Heuer A."/>
            <person name="Rast P."/>
            <person name="Oberbeckmann S."/>
            <person name="Bunk B."/>
            <person name="Jeske O."/>
            <person name="Meyerdierks A."/>
            <person name="Storesund J.E."/>
            <person name="Kallscheuer N."/>
            <person name="Luecker S."/>
            <person name="Lage O.M."/>
            <person name="Pohl T."/>
            <person name="Merkel B.J."/>
            <person name="Hornburger P."/>
            <person name="Mueller R.-W."/>
            <person name="Bruemmer F."/>
            <person name="Labrenz M."/>
            <person name="Spormann A.M."/>
            <person name="Op Den Camp H."/>
            <person name="Overmann J."/>
            <person name="Amann R."/>
            <person name="Jetten M.S.M."/>
            <person name="Mascher T."/>
            <person name="Medema M.H."/>
            <person name="Devos D.P."/>
            <person name="Kaster A.-K."/>
            <person name="Ovreas L."/>
            <person name="Rohde M."/>
            <person name="Galperin M.Y."/>
            <person name="Jogler C."/>
        </authorList>
    </citation>
    <scope>NUCLEOTIDE SEQUENCE [LARGE SCALE GENOMIC DNA]</scope>
    <source>
        <strain evidence="2 3">CA54</strain>
    </source>
</reference>
<name>A0A5C6BIT4_9PLAN</name>
<dbReference type="AlphaFoldDB" id="A0A5C6BIT4"/>
<feature type="chain" id="PRO_5022815690" description="Heparinase II/III-like protein" evidence="1">
    <location>
        <begin position="20"/>
        <end position="728"/>
    </location>
</feature>
<dbReference type="InterPro" id="IPR008929">
    <property type="entry name" value="Chondroitin_lyas"/>
</dbReference>
<keyword evidence="1" id="KW-0732">Signal</keyword>
<comment type="caution">
    <text evidence="2">The sequence shown here is derived from an EMBL/GenBank/DDBJ whole genome shotgun (WGS) entry which is preliminary data.</text>
</comment>
<feature type="signal peptide" evidence="1">
    <location>
        <begin position="1"/>
        <end position="19"/>
    </location>
</feature>